<evidence type="ECO:0000256" key="11">
    <source>
        <dbReference type="ARBA" id="ARBA00022737"/>
    </source>
</evidence>
<protein>
    <recommendedName>
        <fullName evidence="7">Ribonuclease 3</fullName>
        <ecNumber evidence="6">3.1.26.3</ecNumber>
    </recommendedName>
    <alternativeName>
        <fullName evidence="19">Ribonuclease III</fullName>
    </alternativeName>
    <alternativeName>
        <fullName evidence="21 22">protein Drosha</fullName>
    </alternativeName>
</protein>
<dbReference type="GO" id="GO:0003723">
    <property type="term" value="F:RNA binding"/>
    <property type="evidence" value="ECO:0007669"/>
    <property type="project" value="UniProtKB-UniRule"/>
</dbReference>
<keyword evidence="8" id="KW-0690">Ribosome biogenesis</keyword>
<dbReference type="InterPro" id="IPR044442">
    <property type="entry name" value="RNAse_III_DSRM__animal"/>
</dbReference>
<keyword evidence="16" id="KW-0221">Differentiation</keyword>
<dbReference type="GO" id="GO:0046872">
    <property type="term" value="F:metal ion binding"/>
    <property type="evidence" value="ECO:0007669"/>
    <property type="project" value="UniProtKB-KW"/>
</dbReference>
<evidence type="ECO:0000256" key="1">
    <source>
        <dbReference type="ARBA" id="ARBA00000109"/>
    </source>
</evidence>
<dbReference type="CDD" id="cd19877">
    <property type="entry name" value="DSRM_RNAse_III_meta_like"/>
    <property type="match status" value="1"/>
</dbReference>
<feature type="compositionally biased region" description="Basic and acidic residues" evidence="24">
    <location>
        <begin position="1630"/>
        <end position="1709"/>
    </location>
</feature>
<dbReference type="Pfam" id="PF00035">
    <property type="entry name" value="dsrm"/>
    <property type="match status" value="1"/>
</dbReference>
<keyword evidence="9" id="KW-0540">Nuclease</keyword>
<comment type="cofactor">
    <cofactor evidence="3">
        <name>Mg(2+)</name>
        <dbReference type="ChEBI" id="CHEBI:18420"/>
    </cofactor>
</comment>
<feature type="compositionally biased region" description="Basic and acidic residues" evidence="24">
    <location>
        <begin position="437"/>
        <end position="469"/>
    </location>
</feature>
<dbReference type="SUPFAM" id="SSF69065">
    <property type="entry name" value="RNase III domain-like"/>
    <property type="match status" value="2"/>
</dbReference>
<dbReference type="GO" id="GO:0004525">
    <property type="term" value="F:ribonuclease III activity"/>
    <property type="evidence" value="ECO:0007669"/>
    <property type="project" value="UniProtKB-EC"/>
</dbReference>
<gene>
    <name evidence="27" type="ORF">Pcinc_019242</name>
</gene>
<accession>A0AAE1FQD3</accession>
<dbReference type="GO" id="GO:0031054">
    <property type="term" value="P:pre-miRNA processing"/>
    <property type="evidence" value="ECO:0007669"/>
    <property type="project" value="InterPro"/>
</dbReference>
<keyword evidence="28" id="KW-1185">Reference proteome</keyword>
<evidence type="ECO:0000256" key="13">
    <source>
        <dbReference type="ARBA" id="ARBA00022801"/>
    </source>
</evidence>
<feature type="compositionally biased region" description="Pro residues" evidence="24">
    <location>
        <begin position="68"/>
        <end position="104"/>
    </location>
</feature>
<dbReference type="PANTHER" id="PTHR11207:SF0">
    <property type="entry name" value="RIBONUCLEASE 3"/>
    <property type="match status" value="1"/>
</dbReference>
<feature type="region of interest" description="Disordered" evidence="24">
    <location>
        <begin position="1549"/>
        <end position="1569"/>
    </location>
</feature>
<dbReference type="SMART" id="SM00358">
    <property type="entry name" value="DSRM"/>
    <property type="match status" value="1"/>
</dbReference>
<dbReference type="PROSITE" id="PS50142">
    <property type="entry name" value="RNASE_3_2"/>
    <property type="match status" value="2"/>
</dbReference>
<comment type="cofactor">
    <cofactor evidence="2">
        <name>Mn(2+)</name>
        <dbReference type="ChEBI" id="CHEBI:29035"/>
    </cofactor>
</comment>
<dbReference type="Pfam" id="PF14622">
    <property type="entry name" value="Ribonucleas_3_3"/>
    <property type="match status" value="1"/>
</dbReference>
<dbReference type="Gene3D" id="3.30.160.20">
    <property type="match status" value="1"/>
</dbReference>
<evidence type="ECO:0000256" key="24">
    <source>
        <dbReference type="SAM" id="MobiDB-lite"/>
    </source>
</evidence>
<comment type="similarity">
    <text evidence="5">Belongs to the ribonuclease III family.</text>
</comment>
<dbReference type="InterPro" id="IPR036389">
    <property type="entry name" value="RNase_III_sf"/>
</dbReference>
<keyword evidence="11" id="KW-0677">Repeat</keyword>
<evidence type="ECO:0000256" key="2">
    <source>
        <dbReference type="ARBA" id="ARBA00001936"/>
    </source>
</evidence>
<evidence type="ECO:0000256" key="15">
    <source>
        <dbReference type="ARBA" id="ARBA00022884"/>
    </source>
</evidence>
<dbReference type="EC" id="3.1.26.3" evidence="6"/>
<keyword evidence="17" id="KW-0464">Manganese</keyword>
<dbReference type="CDD" id="cd00593">
    <property type="entry name" value="RIBOc"/>
    <property type="match status" value="2"/>
</dbReference>
<evidence type="ECO:0000256" key="18">
    <source>
        <dbReference type="ARBA" id="ARBA00023242"/>
    </source>
</evidence>
<evidence type="ECO:0000256" key="9">
    <source>
        <dbReference type="ARBA" id="ARBA00022722"/>
    </source>
</evidence>
<keyword evidence="18" id="KW-0539">Nucleus</keyword>
<feature type="compositionally biased region" description="Basic and acidic residues" evidence="24">
    <location>
        <begin position="331"/>
        <end position="353"/>
    </location>
</feature>
<evidence type="ECO:0000256" key="7">
    <source>
        <dbReference type="ARBA" id="ARBA00017706"/>
    </source>
</evidence>
<dbReference type="InterPro" id="IPR000999">
    <property type="entry name" value="RNase_III_dom"/>
</dbReference>
<feature type="compositionally biased region" description="Low complexity" evidence="24">
    <location>
        <begin position="416"/>
        <end position="426"/>
    </location>
</feature>
<dbReference type="EMBL" id="JAWQEG010001897">
    <property type="protein sequence ID" value="KAK3875913.1"/>
    <property type="molecule type" value="Genomic_DNA"/>
</dbReference>
<dbReference type="InterPro" id="IPR011907">
    <property type="entry name" value="RNase_III"/>
</dbReference>
<keyword evidence="10" id="KW-0479">Metal-binding</keyword>
<feature type="region of interest" description="Disordered" evidence="24">
    <location>
        <begin position="1630"/>
        <end position="1787"/>
    </location>
</feature>
<feature type="region of interest" description="Disordered" evidence="24">
    <location>
        <begin position="1592"/>
        <end position="1613"/>
    </location>
</feature>
<reference evidence="27" key="1">
    <citation type="submission" date="2023-10" db="EMBL/GenBank/DDBJ databases">
        <title>Genome assemblies of two species of porcelain crab, Petrolisthes cinctipes and Petrolisthes manimaculis (Anomura: Porcellanidae).</title>
        <authorList>
            <person name="Angst P."/>
        </authorList>
    </citation>
    <scope>NUCLEOTIDE SEQUENCE</scope>
    <source>
        <strain evidence="27">PB745_01</strain>
        <tissue evidence="27">Gill</tissue>
    </source>
</reference>
<dbReference type="FunFam" id="1.10.1520.10:FF:000002">
    <property type="entry name" value="Drosha ribonuclease III"/>
    <property type="match status" value="1"/>
</dbReference>
<feature type="region of interest" description="Disordered" evidence="24">
    <location>
        <begin position="1"/>
        <end position="469"/>
    </location>
</feature>
<keyword evidence="13" id="KW-0378">Hydrolase</keyword>
<dbReference type="SMART" id="SM00535">
    <property type="entry name" value="RIBOc"/>
    <property type="match status" value="2"/>
</dbReference>
<feature type="compositionally biased region" description="Low complexity" evidence="24">
    <location>
        <begin position="53"/>
        <end position="64"/>
    </location>
</feature>
<evidence type="ECO:0000256" key="10">
    <source>
        <dbReference type="ARBA" id="ARBA00022723"/>
    </source>
</evidence>
<evidence type="ECO:0000256" key="23">
    <source>
        <dbReference type="PROSITE-ProRule" id="PRU00266"/>
    </source>
</evidence>
<feature type="compositionally biased region" description="Polar residues" evidence="24">
    <location>
        <begin position="369"/>
        <end position="383"/>
    </location>
</feature>
<sequence length="1787" mass="205135">MGRIAEPGDSMSSGPPWSGPGGSYPQWPHQSLGDCRPPQYGAHPQTGCPPNQPNVIPVVVTPQQGWSYPPPPSYRPPRPPLGLPEAPGPSPRFLRPPGPPPGGPQIPSSVCQTLIGPPPGNYRLPQHAPPTSYYGGGPQHPPGPIAEALGIPTAPPPPVHPYPSPGPTPPPTQLFNGPPGSYGWGEPPPTSVPFSQAPPPTLTPDSASGPTVEQVWPDWNKHRPPVDDLPRHSSRPNQDRSRGSSSGSYRDDRPRDHELGPRHQERSSHSSRYDGERGSIESRYKDDHGYSSKYSENVWSEKRENRRKRSRSPPDFSTRMKPRQYSPPPKITKESHNRYERERDMDPKYKDGRGYLPKPPEGMRRERSGSQQVRSRSPSTSQRWEMKHRSPSRRTARDYSDRDNHERGLKAGNSPGGRSHSSSRASSPEKKKWHSPRSPERVYSKATDQEKAVSWKEGSRIEEMSDHKEAKLYISAEEELAKLEEEEPEEEGRVPWVRSAPADLYYQRNEENPLIMVASKKLHQLCETFEEKLIKRAVKIREEKRKKFEDSEQNGKQLNVCRTGCNSTLKEKDDNESKIPKDNIVVQEKPACKKSDHQDPTDRTDQPEEDKREGDASNPKSAKDKGEAGTEGKICQKHLAQKEDQCDANSLVPIHKCKNKNKHKTKKLKKQSDGSDSSSASSDSDSSSSSDNEESDLDRISEELERKRNHPDRLHSELWFNDPGEMNDGPLCRCSLKAQRSGIRHGYYVGEDHLDSCDPWSSNAHRLHHYLITISPPTNFLIKTPTVITHDNHEFIFEGFSLLSHHPLEEVPTCRVIRFNIEYTILYIQEKIPENFCIRELDLFYDYLFIELLELVDLNLNAMGDSAGCPRFHFMPRFVRKLPDNGKEILSMNEVLKFLLKNSGPLIQPEDLAQLLNMSQYQWQNYADQLKGMVVTCPGMKPCSIRVDQLDRDQVSEETINYPVIVHFGIRPPQLSYAGNPEYQKAWREYVKFRHLLANMPKPSFDDKRRLEGKENKLQEMRMTSKMKRDVTIAVSSQGFYRSGIMCDVVQHAMLLPVLVCHLRFHQSLKVLEQRIQYKFQARFLLQLALTHPSYRENFGTNPDHARNSLTNCGIRQPEYGDRRIHYMNTRKRGINTLINIMSRFGRNLETESKITHNERLEFLGDAVVEFLTSIHLFHLFPSLEEGGLATYRAAIVQNQHLAVLAEKLGLDQFMLYAHGSDLCHDFELRHAMANCFEALMGAIFLDSGIEEADKVLSSTLFKDEPVLHSIWVNYPPHPIQEQEPHGDRKWIKSFPILTKLAKFEDSIGVEFQHIRLLARAFTDRSIGFNNLTLGSNQRLEFLGDTVLQLVSSEYLYRYFPEHHEGHLSLLRSSLVNNRTQAVVCDDLGMTSYAMYSHLKTELKTKDRADLLEAFLGALYIDRGLTYCRTFCQVCFFPRLHQFIMNQDWNDPKSKLQQCCLTLRTMDGGEPDIPIYKVIECKGPTNTRVYTVAVYFRGRRLAKASGHSIQQAEMNAAGEALLNSKELFPQLDHQRRVIEKSVKIQGVKCDSQSNDHEREKNREGVRNYRGIRREHEKNCRVKEREKYIDNRDPERGRIGEKRGVRERDNSDLERVRQVDKYRISSERNRNRLNVDRERPVNDRDRLGGERLRNSEPRKNRGGEAEERHYRGDEGEERKNRGDESEQRKLSIGVEERRCRAETADEKKCSTELVSRAPLPNNRSQEYFKYSSRDAGEQQDRYRARYKEPTRGRRYDTPHGDSSSKTGYYSRGDCNRKQARPDWRNNFP</sequence>
<dbReference type="PROSITE" id="PS50137">
    <property type="entry name" value="DS_RBD"/>
    <property type="match status" value="1"/>
</dbReference>
<dbReference type="Pfam" id="PF00636">
    <property type="entry name" value="Ribonuclease_3"/>
    <property type="match status" value="1"/>
</dbReference>
<dbReference type="PANTHER" id="PTHR11207">
    <property type="entry name" value="RIBONUCLEASE III"/>
    <property type="match status" value="1"/>
</dbReference>
<feature type="compositionally biased region" description="Basic and acidic residues" evidence="24">
    <location>
        <begin position="249"/>
        <end position="290"/>
    </location>
</feature>
<evidence type="ECO:0000256" key="4">
    <source>
        <dbReference type="ARBA" id="ARBA00004123"/>
    </source>
</evidence>
<dbReference type="HAMAP" id="MF_00104">
    <property type="entry name" value="RNase_III"/>
    <property type="match status" value="1"/>
</dbReference>
<feature type="compositionally biased region" description="Low complexity" evidence="24">
    <location>
        <begin position="7"/>
        <end position="16"/>
    </location>
</feature>
<feature type="compositionally biased region" description="Pro residues" evidence="24">
    <location>
        <begin position="153"/>
        <end position="172"/>
    </location>
</feature>
<feature type="compositionally biased region" description="Basic and acidic residues" evidence="24">
    <location>
        <begin position="395"/>
        <end position="409"/>
    </location>
</feature>
<dbReference type="Pfam" id="PF26050">
    <property type="entry name" value="Helical_CED_Drosha"/>
    <property type="match status" value="1"/>
</dbReference>
<dbReference type="InterPro" id="IPR058938">
    <property type="entry name" value="Helical_CED_Drosha"/>
</dbReference>
<feature type="compositionally biased region" description="Pro residues" evidence="24">
    <location>
        <begin position="186"/>
        <end position="202"/>
    </location>
</feature>
<evidence type="ECO:0000256" key="19">
    <source>
        <dbReference type="ARBA" id="ARBA00032486"/>
    </source>
</evidence>
<feature type="domain" description="RNase III" evidence="26">
    <location>
        <begin position="1069"/>
        <end position="1249"/>
    </location>
</feature>
<proteinExistence type="inferred from homology"/>
<feature type="compositionally biased region" description="Basic and acidic residues" evidence="24">
    <location>
        <begin position="697"/>
        <end position="708"/>
    </location>
</feature>
<keyword evidence="15 23" id="KW-0694">RNA-binding</keyword>
<evidence type="ECO:0000259" key="25">
    <source>
        <dbReference type="PROSITE" id="PS50137"/>
    </source>
</evidence>
<evidence type="ECO:0000256" key="17">
    <source>
        <dbReference type="ARBA" id="ARBA00023211"/>
    </source>
</evidence>
<feature type="compositionally biased region" description="Basic residues" evidence="24">
    <location>
        <begin position="657"/>
        <end position="669"/>
    </location>
</feature>
<evidence type="ECO:0000256" key="22">
    <source>
        <dbReference type="ARBA" id="ARBA00083702"/>
    </source>
</evidence>
<evidence type="ECO:0000256" key="21">
    <source>
        <dbReference type="ARBA" id="ARBA00078955"/>
    </source>
</evidence>
<dbReference type="PROSITE" id="PS00517">
    <property type="entry name" value="RNASE_3_1"/>
    <property type="match status" value="1"/>
</dbReference>
<feature type="compositionally biased region" description="Basic and acidic residues" evidence="24">
    <location>
        <begin position="590"/>
        <end position="630"/>
    </location>
</feature>
<comment type="subcellular location">
    <subcellularLocation>
        <location evidence="4">Nucleus</location>
    </subcellularLocation>
</comment>
<evidence type="ECO:0000313" key="28">
    <source>
        <dbReference type="Proteomes" id="UP001286313"/>
    </source>
</evidence>
<keyword evidence="16" id="KW-0334">Gonadal differentiation</keyword>
<dbReference type="GO" id="GO:0007506">
    <property type="term" value="P:gonadal mesoderm development"/>
    <property type="evidence" value="ECO:0007669"/>
    <property type="project" value="UniProtKB-KW"/>
</dbReference>
<feature type="region of interest" description="Disordered" evidence="24">
    <location>
        <begin position="559"/>
        <end position="631"/>
    </location>
</feature>
<evidence type="ECO:0000256" key="20">
    <source>
        <dbReference type="ARBA" id="ARBA00060285"/>
    </source>
</evidence>
<evidence type="ECO:0000256" key="12">
    <source>
        <dbReference type="ARBA" id="ARBA00022759"/>
    </source>
</evidence>
<feature type="compositionally biased region" description="Basic and acidic residues" evidence="24">
    <location>
        <begin position="1730"/>
        <end position="1758"/>
    </location>
</feature>
<comment type="catalytic activity">
    <reaction evidence="1">
        <text>Endonucleolytic cleavage to 5'-phosphomonoester.</text>
        <dbReference type="EC" id="3.1.26.3"/>
    </reaction>
</comment>
<feature type="compositionally biased region" description="Basic and acidic residues" evidence="24">
    <location>
        <begin position="1553"/>
        <end position="1569"/>
    </location>
</feature>
<feature type="compositionally biased region" description="Basic and acidic residues" evidence="24">
    <location>
        <begin position="569"/>
        <end position="581"/>
    </location>
</feature>
<comment type="caution">
    <text evidence="27">The sequence shown here is derived from an EMBL/GenBank/DDBJ whole genome shotgun (WGS) entry which is preliminary data.</text>
</comment>
<dbReference type="Proteomes" id="UP001286313">
    <property type="component" value="Unassembled WGS sequence"/>
</dbReference>
<evidence type="ECO:0000256" key="14">
    <source>
        <dbReference type="ARBA" id="ARBA00022842"/>
    </source>
</evidence>
<name>A0AAE1FQD3_PETCI</name>
<keyword evidence="12" id="KW-0255">Endonuclease</keyword>
<organism evidence="27 28">
    <name type="scientific">Petrolisthes cinctipes</name>
    <name type="common">Flat porcelain crab</name>
    <dbReference type="NCBI Taxonomy" id="88211"/>
    <lineage>
        <taxon>Eukaryota</taxon>
        <taxon>Metazoa</taxon>
        <taxon>Ecdysozoa</taxon>
        <taxon>Arthropoda</taxon>
        <taxon>Crustacea</taxon>
        <taxon>Multicrustacea</taxon>
        <taxon>Malacostraca</taxon>
        <taxon>Eumalacostraca</taxon>
        <taxon>Eucarida</taxon>
        <taxon>Decapoda</taxon>
        <taxon>Pleocyemata</taxon>
        <taxon>Anomura</taxon>
        <taxon>Galatheoidea</taxon>
        <taxon>Porcellanidae</taxon>
        <taxon>Petrolisthes</taxon>
    </lineage>
</organism>
<evidence type="ECO:0000256" key="16">
    <source>
        <dbReference type="ARBA" id="ARBA00023156"/>
    </source>
</evidence>
<comment type="function">
    <text evidence="20">Executes the initial step of microRNA (miRNA) processing in the nucleus, that is the cleavage of pri-miRNA to release pre-miRNA. Involved in pre-rRNA processing. Cleaves double-strand RNA and does not cleave single-strand RNA. Involved in fertility. Required for the function or synthesis of the let-7 miRNA.</text>
</comment>
<feature type="domain" description="RNase III" evidence="26">
    <location>
        <begin position="1301"/>
        <end position="1424"/>
    </location>
</feature>
<dbReference type="GO" id="GO:0006364">
    <property type="term" value="P:rRNA processing"/>
    <property type="evidence" value="ECO:0007669"/>
    <property type="project" value="InterPro"/>
</dbReference>
<feature type="compositionally biased region" description="Low complexity" evidence="24">
    <location>
        <begin position="674"/>
        <end position="690"/>
    </location>
</feature>
<dbReference type="InterPro" id="IPR014720">
    <property type="entry name" value="dsRBD_dom"/>
</dbReference>
<feature type="compositionally biased region" description="Basic and acidic residues" evidence="24">
    <location>
        <begin position="1772"/>
        <end position="1787"/>
    </location>
</feature>
<evidence type="ECO:0000256" key="6">
    <source>
        <dbReference type="ARBA" id="ARBA00012177"/>
    </source>
</evidence>
<feature type="domain" description="DRBM" evidence="25">
    <location>
        <begin position="1451"/>
        <end position="1521"/>
    </location>
</feature>
<dbReference type="FunFam" id="3.30.160.20:FF:000012">
    <property type="entry name" value="Drosha ribonuclease III"/>
    <property type="match status" value="1"/>
</dbReference>
<dbReference type="Gene3D" id="1.10.1520.10">
    <property type="entry name" value="Ribonuclease III domain"/>
    <property type="match status" value="2"/>
</dbReference>
<feature type="region of interest" description="Disordered" evidence="24">
    <location>
        <begin position="657"/>
        <end position="708"/>
    </location>
</feature>
<dbReference type="SUPFAM" id="SSF54768">
    <property type="entry name" value="dsRNA-binding domain-like"/>
    <property type="match status" value="1"/>
</dbReference>
<evidence type="ECO:0000256" key="3">
    <source>
        <dbReference type="ARBA" id="ARBA00001946"/>
    </source>
</evidence>
<evidence type="ECO:0000313" key="27">
    <source>
        <dbReference type="EMBL" id="KAK3875913.1"/>
    </source>
</evidence>
<dbReference type="GO" id="GO:0070877">
    <property type="term" value="C:microprocessor complex"/>
    <property type="evidence" value="ECO:0007669"/>
    <property type="project" value="TreeGrafter"/>
</dbReference>
<evidence type="ECO:0000256" key="5">
    <source>
        <dbReference type="ARBA" id="ARBA00010183"/>
    </source>
</evidence>
<keyword evidence="14" id="KW-0460">Magnesium</keyword>
<evidence type="ECO:0000259" key="26">
    <source>
        <dbReference type="PROSITE" id="PS50142"/>
    </source>
</evidence>
<dbReference type="GO" id="GO:0031053">
    <property type="term" value="P:primary miRNA processing"/>
    <property type="evidence" value="ECO:0007669"/>
    <property type="project" value="TreeGrafter"/>
</dbReference>
<feature type="compositionally biased region" description="Basic and acidic residues" evidence="24">
    <location>
        <begin position="219"/>
        <end position="242"/>
    </location>
</feature>
<evidence type="ECO:0000256" key="8">
    <source>
        <dbReference type="ARBA" id="ARBA00022517"/>
    </source>
</evidence>